<dbReference type="EC" id="2.3.1.225" evidence="11"/>
<keyword evidence="6" id="KW-0564">Palmitate</keyword>
<dbReference type="OrthoDB" id="9909019at2759"/>
<dbReference type="EMBL" id="JAANQT010001718">
    <property type="protein sequence ID" value="KAG1304171.1"/>
    <property type="molecule type" value="Genomic_DNA"/>
</dbReference>
<feature type="transmembrane region" description="Helical" evidence="11">
    <location>
        <begin position="280"/>
        <end position="307"/>
    </location>
</feature>
<evidence type="ECO:0000256" key="8">
    <source>
        <dbReference type="ARBA" id="ARBA00023315"/>
    </source>
</evidence>
<keyword evidence="5 11" id="KW-0472">Membrane</keyword>
<keyword evidence="4 11" id="KW-1133">Transmembrane helix</keyword>
<comment type="caution">
    <text evidence="13">The sequence shown here is derived from an EMBL/GenBank/DDBJ whole genome shotgun (WGS) entry which is preliminary data.</text>
</comment>
<dbReference type="Proteomes" id="UP000716291">
    <property type="component" value="Unassembled WGS sequence"/>
</dbReference>
<name>A0A9P6X385_RHIOR</name>
<dbReference type="InterPro" id="IPR039859">
    <property type="entry name" value="PFA4/ZDH16/20/ERF2-like"/>
</dbReference>
<feature type="transmembrane region" description="Helical" evidence="11">
    <location>
        <begin position="140"/>
        <end position="163"/>
    </location>
</feature>
<dbReference type="PANTHER" id="PTHR22883">
    <property type="entry name" value="ZINC FINGER DHHC DOMAIN CONTAINING PROTEIN"/>
    <property type="match status" value="1"/>
</dbReference>
<evidence type="ECO:0000256" key="7">
    <source>
        <dbReference type="ARBA" id="ARBA00023288"/>
    </source>
</evidence>
<feature type="transmembrane region" description="Helical" evidence="11">
    <location>
        <begin position="169"/>
        <end position="186"/>
    </location>
</feature>
<dbReference type="AlphaFoldDB" id="A0A9P6X385"/>
<evidence type="ECO:0000256" key="5">
    <source>
        <dbReference type="ARBA" id="ARBA00023136"/>
    </source>
</evidence>
<keyword evidence="8 11" id="KW-0012">Acyltransferase</keyword>
<evidence type="ECO:0000313" key="13">
    <source>
        <dbReference type="EMBL" id="KAG1304171.1"/>
    </source>
</evidence>
<comment type="catalytic activity">
    <reaction evidence="10 11">
        <text>L-cysteinyl-[protein] + hexadecanoyl-CoA = S-hexadecanoyl-L-cysteinyl-[protein] + CoA</text>
        <dbReference type="Rhea" id="RHEA:36683"/>
        <dbReference type="Rhea" id="RHEA-COMP:10131"/>
        <dbReference type="Rhea" id="RHEA-COMP:11032"/>
        <dbReference type="ChEBI" id="CHEBI:29950"/>
        <dbReference type="ChEBI" id="CHEBI:57287"/>
        <dbReference type="ChEBI" id="CHEBI:57379"/>
        <dbReference type="ChEBI" id="CHEBI:74151"/>
        <dbReference type="EC" id="2.3.1.225"/>
    </reaction>
</comment>
<organism evidence="13 14">
    <name type="scientific">Rhizopus oryzae</name>
    <name type="common">Mucormycosis agent</name>
    <name type="synonym">Rhizopus arrhizus var. delemar</name>
    <dbReference type="NCBI Taxonomy" id="64495"/>
    <lineage>
        <taxon>Eukaryota</taxon>
        <taxon>Fungi</taxon>
        <taxon>Fungi incertae sedis</taxon>
        <taxon>Mucoromycota</taxon>
        <taxon>Mucoromycotina</taxon>
        <taxon>Mucoromycetes</taxon>
        <taxon>Mucorales</taxon>
        <taxon>Mucorineae</taxon>
        <taxon>Rhizopodaceae</taxon>
        <taxon>Rhizopus</taxon>
    </lineage>
</organism>
<evidence type="ECO:0000256" key="6">
    <source>
        <dbReference type="ARBA" id="ARBA00023139"/>
    </source>
</evidence>
<evidence type="ECO:0000256" key="4">
    <source>
        <dbReference type="ARBA" id="ARBA00022989"/>
    </source>
</evidence>
<comment type="domain">
    <text evidence="11">The DHHC domain is required for palmitoyltransferase activity.</text>
</comment>
<keyword evidence="14" id="KW-1185">Reference proteome</keyword>
<dbReference type="Pfam" id="PF01529">
    <property type="entry name" value="DHHC"/>
    <property type="match status" value="1"/>
</dbReference>
<evidence type="ECO:0000256" key="11">
    <source>
        <dbReference type="RuleBase" id="RU079119"/>
    </source>
</evidence>
<dbReference type="GO" id="GO:0005783">
    <property type="term" value="C:endoplasmic reticulum"/>
    <property type="evidence" value="ECO:0007669"/>
    <property type="project" value="TreeGrafter"/>
</dbReference>
<evidence type="ECO:0000259" key="12">
    <source>
        <dbReference type="Pfam" id="PF01529"/>
    </source>
</evidence>
<keyword evidence="3 11" id="KW-0812">Transmembrane</keyword>
<evidence type="ECO:0000256" key="1">
    <source>
        <dbReference type="ARBA" id="ARBA00004127"/>
    </source>
</evidence>
<dbReference type="GO" id="GO:0006612">
    <property type="term" value="P:protein targeting to membrane"/>
    <property type="evidence" value="ECO:0007669"/>
    <property type="project" value="TreeGrafter"/>
</dbReference>
<sequence length="368" mass="42071">MGIHKQQSSNQTQEQTAFTAFQPSFLNTNLVPETPKDYDFEKASNPNPTNAIAESELIPHWSGVTSHSAGIISYASSTPILNHKQKTQSKIIIEKQDLQSIQTRQIVFKERTVKNYQIFPGNTRFLCGGRFVTSRDYRGFLAALLLFITPVILFFIFTCPFLWKEVHPAIPIIFAYLFLIAFSSMLKTSWTDPGIIPRNLDILEDETSNESSSVINSSVISGYVQKDVQIKNTTWFLRYCETLCVILCVFVIAFDIYQLFLISRNNPEEGFGFVFIQAPVSFVLTVYCFILLWMVGGLTVYHCTLIVRGVTTHEQLRSDIMKLNYPDLGVNPYNKKNPFKNMVQILCQPQPKSYLRRRKMADPVIENI</sequence>
<gene>
    <name evidence="13" type="ORF">G6F64_009430</name>
</gene>
<evidence type="ECO:0000256" key="3">
    <source>
        <dbReference type="ARBA" id="ARBA00022692"/>
    </source>
</evidence>
<evidence type="ECO:0000313" key="14">
    <source>
        <dbReference type="Proteomes" id="UP000716291"/>
    </source>
</evidence>
<comment type="subcellular location">
    <subcellularLocation>
        <location evidence="1">Endomembrane system</location>
        <topology evidence="1">Multi-pass membrane protein</topology>
    </subcellularLocation>
</comment>
<evidence type="ECO:0000256" key="9">
    <source>
        <dbReference type="ARBA" id="ARBA00023463"/>
    </source>
</evidence>
<comment type="similarity">
    <text evidence="9">Belongs to the DHHC palmitoyltransferase family. ERF2/ZDHHC9 subfamily.</text>
</comment>
<protein>
    <recommendedName>
        <fullName evidence="11">Palmitoyltransferase</fullName>
        <ecNumber evidence="11">2.3.1.225</ecNumber>
    </recommendedName>
</protein>
<feature type="transmembrane region" description="Helical" evidence="11">
    <location>
        <begin position="236"/>
        <end position="260"/>
    </location>
</feature>
<accession>A0A9P6X385</accession>
<dbReference type="PANTHER" id="PTHR22883:SF43">
    <property type="entry name" value="PALMITOYLTRANSFERASE APP"/>
    <property type="match status" value="1"/>
</dbReference>
<evidence type="ECO:0000256" key="10">
    <source>
        <dbReference type="ARBA" id="ARBA00048048"/>
    </source>
</evidence>
<dbReference type="GO" id="GO:0019706">
    <property type="term" value="F:protein-cysteine S-palmitoyltransferase activity"/>
    <property type="evidence" value="ECO:0007669"/>
    <property type="project" value="UniProtKB-EC"/>
</dbReference>
<evidence type="ECO:0000256" key="2">
    <source>
        <dbReference type="ARBA" id="ARBA00022679"/>
    </source>
</evidence>
<keyword evidence="2 11" id="KW-0808">Transferase</keyword>
<dbReference type="GO" id="GO:0005794">
    <property type="term" value="C:Golgi apparatus"/>
    <property type="evidence" value="ECO:0007669"/>
    <property type="project" value="TreeGrafter"/>
</dbReference>
<feature type="domain" description="Palmitoyltransferase DHHC" evidence="12">
    <location>
        <begin position="222"/>
        <end position="317"/>
    </location>
</feature>
<keyword evidence="7" id="KW-0449">Lipoprotein</keyword>
<proteinExistence type="inferred from homology"/>
<reference evidence="13" key="1">
    <citation type="journal article" date="2020" name="Microb. Genom.">
        <title>Genetic diversity of clinical and environmental Mucorales isolates obtained from an investigation of mucormycosis cases among solid organ transplant recipients.</title>
        <authorList>
            <person name="Nguyen M.H."/>
            <person name="Kaul D."/>
            <person name="Muto C."/>
            <person name="Cheng S.J."/>
            <person name="Richter R.A."/>
            <person name="Bruno V.M."/>
            <person name="Liu G."/>
            <person name="Beyhan S."/>
            <person name="Sundermann A.J."/>
            <person name="Mounaud S."/>
            <person name="Pasculle A.W."/>
            <person name="Nierman W.C."/>
            <person name="Driscoll E."/>
            <person name="Cumbie R."/>
            <person name="Clancy C.J."/>
            <person name="Dupont C.L."/>
        </authorList>
    </citation>
    <scope>NUCLEOTIDE SEQUENCE</scope>
    <source>
        <strain evidence="13">GL11</strain>
    </source>
</reference>
<dbReference type="InterPro" id="IPR001594">
    <property type="entry name" value="Palmitoyltrfase_DHHC"/>
</dbReference>